<evidence type="ECO:0000259" key="20">
    <source>
        <dbReference type="PROSITE" id="PS50026"/>
    </source>
</evidence>
<dbReference type="Gene3D" id="4.10.860.20">
    <property type="entry name" value="Rabenosyn, Rab binding domain"/>
    <property type="match status" value="1"/>
</dbReference>
<comment type="caution">
    <text evidence="16">Lacks conserved residue(s) required for the propagation of feature annotation.</text>
</comment>
<dbReference type="Proteomes" id="UP001219518">
    <property type="component" value="Unassembled WGS sequence"/>
</dbReference>
<evidence type="ECO:0000259" key="22">
    <source>
        <dbReference type="PROSITE" id="PS50178"/>
    </source>
</evidence>
<keyword evidence="26" id="KW-1185">Reference proteome</keyword>
<feature type="domain" description="Sushi" evidence="24">
    <location>
        <begin position="427"/>
        <end position="479"/>
    </location>
</feature>
<keyword evidence="6" id="KW-0732">Signal</keyword>
<keyword evidence="13" id="KW-0675">Receptor</keyword>
<evidence type="ECO:0000256" key="9">
    <source>
        <dbReference type="ARBA" id="ARBA00022833"/>
    </source>
</evidence>
<keyword evidence="7" id="KW-0677">Repeat</keyword>
<sequence>MVFISLDVQVDNGGCSHECADREDGGVECACPDGWDLDPDERRCHRLVTCGEDNGGCSHNCSISAAGEPVCSCPEGFALAEDDAASCKDVDECEDENGGCSHICENTQGSFRCSCPVGFRLQDDDVTCRDRDECAVGNGGCSHSCINSAGSFTCGCPRGFALDAEGRTCLDVDECGRANGNCSHFCINTMGGHRCGCPVGLQLTDSGRDCELAHHCRPGWEPAPPGWEQAGDKQDVDEDGNAQHQEEEEESGGPGCRDVNECAGDHGCQQICVNTPGAYRCECFDGYTPVGKRCIGSSVVVAPPSPPALPEIFSVAETRTTTTHPTTTSTTTEATTTTTITASTSTRVTPGSSSKSPLHAVTTLSPAVSVASPSSRPPLLSTLDEPLVLVTSPKTPRFAPPSSTAANTEPAAPPGCVPLPAPAGGEVRCPGLSVSPRGVYPVGAQCSVRCPRGYHLSGPLSRVCLPGGRWSSPNASCVGEYCLVSSTSGAYERQTQRLPFCACSAAPAPWIHCPGAVNVEIPPSRERAVINIPRPASNVDWWRHVESVPVWGKRLSAELGPGSYTITFVASSPASGANASCSVPILVRDVERPRVWRCPLSFEVHLSPGESSRSVSWVEPHFTDNVGVEAVFRTKDPGDTLAPGLHYVTYLARDAAGNRASCHFSIGVKDYTFPFSRSGQRRTGYHNYQGYYAHHAYGAGSSGRGRLGEPCPRGTTPKRQPSGAVRCVAVAASSAPAVQVWRQQHQPPQAVSAPASLSGRRWSSGPTVRHVSSRTSFSWDLPPGATTTSSTTSRPLAAAGSRDSVYAESVAGAQSITTRRLEHHRIRHHHGAGPAGASGAWEERRRRLAQYHLDQLRMLNDKFLKYSIKMAEGGGSVLEGFLCPVCKADFGKADKLLSHFEKEHNEDKDVLQAFKDLFGIAKKKILKNDGIHGNEGEVQATSRKVLGYSPSLYEPQSMGAVRSHTQQFSAVRSQHLEHYTVETNKLLIRLDKILKDLPSDPLKRKAHEQEVVPWVDEKMVRLCPSCSRSFNIARRKHHCRLCGFVMCNDCSYCLDLDTARKMTSPISQVEPNDRQGTSLLSQQKLKHSNSNSSLNSVLSLVEGVHHVDTGLRVCKECLHLLESREALRESRAARPILIQFYERLRTYMLEANQFLPTYIKMCNSLSCGESTYQLKEAQALWAKLLKLAENIDSLSKKILVLGSADTENPPRGRALQLQQQIRAAATAFLRNEMLGLPTLPTEAKYLEMQEQRRKELKARIQQEQLEAQASLLLQKQKGREKGQDRQSFDRDPVNIHQDKVLLDSGWTPEKARLFNTDDPMVQQINNLKHYIKEAKLAQRVDEVEALQRNLEELQEEYWRQQEQQRLENGS</sequence>
<dbReference type="PROSITE" id="PS01186">
    <property type="entry name" value="EGF_2"/>
    <property type="match status" value="3"/>
</dbReference>
<feature type="domain" description="HYR" evidence="23">
    <location>
        <begin position="588"/>
        <end position="670"/>
    </location>
</feature>
<evidence type="ECO:0000259" key="23">
    <source>
        <dbReference type="PROSITE" id="PS50825"/>
    </source>
</evidence>
<evidence type="ECO:0000256" key="14">
    <source>
        <dbReference type="ARBA" id="ARBA00023180"/>
    </source>
</evidence>
<dbReference type="PANTHER" id="PTHR24034:SF209">
    <property type="entry name" value="EGF-LIKE DOMAIN-CONTAINING PROTEIN"/>
    <property type="match status" value="1"/>
</dbReference>
<dbReference type="SUPFAM" id="SSF57903">
    <property type="entry name" value="FYVE/PHD zinc finger"/>
    <property type="match status" value="1"/>
</dbReference>
<evidence type="ECO:0000256" key="1">
    <source>
        <dbReference type="ARBA" id="ARBA00004479"/>
    </source>
</evidence>
<feature type="domain" description="FYVE-type" evidence="22">
    <location>
        <begin position="1017"/>
        <end position="1122"/>
    </location>
</feature>
<dbReference type="SUPFAM" id="SSF140125">
    <property type="entry name" value="Rabenosyn-5 Rab-binding domain-like"/>
    <property type="match status" value="1"/>
</dbReference>
<keyword evidence="5" id="KW-0479">Metal-binding</keyword>
<feature type="region of interest" description="Disordered" evidence="19">
    <location>
        <begin position="702"/>
        <end position="722"/>
    </location>
</feature>
<evidence type="ECO:0000256" key="18">
    <source>
        <dbReference type="SAM" id="Coils"/>
    </source>
</evidence>
<dbReference type="InterPro" id="IPR003410">
    <property type="entry name" value="HYR_dom"/>
</dbReference>
<feature type="domain" description="EGF-like" evidence="20">
    <location>
        <begin position="258"/>
        <end position="295"/>
    </location>
</feature>
<dbReference type="InterPro" id="IPR009030">
    <property type="entry name" value="Growth_fac_rcpt_cys_sf"/>
</dbReference>
<keyword evidence="9" id="KW-0862">Zinc</keyword>
<comment type="caution">
    <text evidence="25">The sequence shown here is derived from an EMBL/GenBank/DDBJ whole genome shotgun (WGS) entry which is preliminary data.</text>
</comment>
<evidence type="ECO:0000256" key="19">
    <source>
        <dbReference type="SAM" id="MobiDB-lite"/>
    </source>
</evidence>
<dbReference type="EMBL" id="JAHWGI010000311">
    <property type="protein sequence ID" value="KAK3913188.1"/>
    <property type="molecule type" value="Genomic_DNA"/>
</dbReference>
<organism evidence="25 26">
    <name type="scientific">Frankliniella fusca</name>
    <dbReference type="NCBI Taxonomy" id="407009"/>
    <lineage>
        <taxon>Eukaryota</taxon>
        <taxon>Metazoa</taxon>
        <taxon>Ecdysozoa</taxon>
        <taxon>Arthropoda</taxon>
        <taxon>Hexapoda</taxon>
        <taxon>Insecta</taxon>
        <taxon>Pterygota</taxon>
        <taxon>Neoptera</taxon>
        <taxon>Paraneoptera</taxon>
        <taxon>Thysanoptera</taxon>
        <taxon>Terebrantia</taxon>
        <taxon>Thripoidea</taxon>
        <taxon>Thripidae</taxon>
        <taxon>Frankliniella</taxon>
    </lineage>
</organism>
<evidence type="ECO:0000256" key="15">
    <source>
        <dbReference type="PROSITE-ProRule" id="PRU00042"/>
    </source>
</evidence>
<keyword evidence="11" id="KW-0472">Membrane</keyword>
<evidence type="ECO:0000256" key="7">
    <source>
        <dbReference type="ARBA" id="ARBA00022737"/>
    </source>
</evidence>
<keyword evidence="10" id="KW-1133">Transmembrane helix</keyword>
<dbReference type="Pfam" id="PF07645">
    <property type="entry name" value="EGF_CA"/>
    <property type="match status" value="1"/>
</dbReference>
<dbReference type="PROSITE" id="PS00028">
    <property type="entry name" value="ZINC_FINGER_C2H2_1"/>
    <property type="match status" value="1"/>
</dbReference>
<dbReference type="Pfam" id="PF11464">
    <property type="entry name" value="Rbsn"/>
    <property type="match status" value="1"/>
</dbReference>
<feature type="region of interest" description="Disordered" evidence="19">
    <location>
        <begin position="221"/>
        <end position="255"/>
    </location>
</feature>
<evidence type="ECO:0000256" key="2">
    <source>
        <dbReference type="ARBA" id="ARBA00022536"/>
    </source>
</evidence>
<dbReference type="SMART" id="SM00181">
    <property type="entry name" value="EGF"/>
    <property type="match status" value="6"/>
</dbReference>
<keyword evidence="17" id="KW-0768">Sushi</keyword>
<protein>
    <submittedName>
        <fullName evidence="25">Rabenosyn-5</fullName>
    </submittedName>
</protein>
<name>A0AAE1LB54_9NEOP</name>
<gene>
    <name evidence="25" type="ORF">KUF71_022642</name>
</gene>
<dbReference type="Gene3D" id="3.30.40.10">
    <property type="entry name" value="Zinc/RING finger domain, C3HC4 (zinc finger)"/>
    <property type="match status" value="1"/>
</dbReference>
<keyword evidence="2 16" id="KW-0245">EGF-like domain</keyword>
<evidence type="ECO:0000259" key="21">
    <source>
        <dbReference type="PROSITE" id="PS50157"/>
    </source>
</evidence>
<evidence type="ECO:0000259" key="24">
    <source>
        <dbReference type="PROSITE" id="PS50923"/>
    </source>
</evidence>
<accession>A0AAE1LB54</accession>
<dbReference type="InterPro" id="IPR017455">
    <property type="entry name" value="Znf_FYVE-rel"/>
</dbReference>
<reference evidence="25" key="2">
    <citation type="journal article" date="2023" name="BMC Genomics">
        <title>Pest status, molecular evolution, and epigenetic factors derived from the genome assembly of Frankliniella fusca, a thysanopteran phytovirus vector.</title>
        <authorList>
            <person name="Catto M.A."/>
            <person name="Labadie P.E."/>
            <person name="Jacobson A.L."/>
            <person name="Kennedy G.G."/>
            <person name="Srinivasan R."/>
            <person name="Hunt B.G."/>
        </authorList>
    </citation>
    <scope>NUCLEOTIDE SEQUENCE</scope>
    <source>
        <strain evidence="25">PL_HMW_Pooled</strain>
    </source>
</reference>
<dbReference type="InterPro" id="IPR036531">
    <property type="entry name" value="Rbsn_Rab-bd_sf"/>
</dbReference>
<dbReference type="PROSITE" id="PS00010">
    <property type="entry name" value="ASX_HYDROXYL"/>
    <property type="match status" value="3"/>
</dbReference>
<feature type="disulfide bond" evidence="16">
    <location>
        <begin position="262"/>
        <end position="272"/>
    </location>
</feature>
<dbReference type="SUPFAM" id="SSF57184">
    <property type="entry name" value="Growth factor receptor domain"/>
    <property type="match status" value="2"/>
</dbReference>
<dbReference type="PROSITE" id="PS50178">
    <property type="entry name" value="ZF_FYVE"/>
    <property type="match status" value="1"/>
</dbReference>
<evidence type="ECO:0000256" key="11">
    <source>
        <dbReference type="ARBA" id="ARBA00023136"/>
    </source>
</evidence>
<evidence type="ECO:0000256" key="6">
    <source>
        <dbReference type="ARBA" id="ARBA00022729"/>
    </source>
</evidence>
<dbReference type="InterPro" id="IPR021565">
    <property type="entry name" value="Rbsn_Rab-bd"/>
</dbReference>
<dbReference type="Gene3D" id="2.10.25.10">
    <property type="entry name" value="Laminin"/>
    <property type="match status" value="6"/>
</dbReference>
<evidence type="ECO:0000256" key="10">
    <source>
        <dbReference type="ARBA" id="ARBA00022989"/>
    </source>
</evidence>
<dbReference type="FunFam" id="2.10.25.10:FF:000037">
    <property type="entry name" value="Signal peptide, CUB domain and EGF-like domain-containing 2"/>
    <property type="match status" value="1"/>
</dbReference>
<feature type="coiled-coil region" evidence="18">
    <location>
        <begin position="1333"/>
        <end position="1363"/>
    </location>
</feature>
<keyword evidence="18" id="KW-0175">Coiled coil</keyword>
<dbReference type="InterPro" id="IPR035976">
    <property type="entry name" value="Sushi/SCR/CCP_sf"/>
</dbReference>
<evidence type="ECO:0000313" key="25">
    <source>
        <dbReference type="EMBL" id="KAK3913188.1"/>
    </source>
</evidence>
<dbReference type="Pfam" id="PF14670">
    <property type="entry name" value="FXa_inhibition"/>
    <property type="match status" value="5"/>
</dbReference>
<keyword evidence="14" id="KW-0325">Glycoprotein</keyword>
<dbReference type="PROSITE" id="PS01187">
    <property type="entry name" value="EGF_CA"/>
    <property type="match status" value="2"/>
</dbReference>
<dbReference type="GO" id="GO:0016020">
    <property type="term" value="C:membrane"/>
    <property type="evidence" value="ECO:0007669"/>
    <property type="project" value="UniProtKB-SubCell"/>
</dbReference>
<dbReference type="InterPro" id="IPR018097">
    <property type="entry name" value="EGF_Ca-bd_CS"/>
</dbReference>
<dbReference type="Pfam" id="PF01363">
    <property type="entry name" value="FYVE"/>
    <property type="match status" value="1"/>
</dbReference>
<dbReference type="GO" id="GO:0005509">
    <property type="term" value="F:calcium ion binding"/>
    <property type="evidence" value="ECO:0007669"/>
    <property type="project" value="InterPro"/>
</dbReference>
<feature type="disulfide bond" evidence="17">
    <location>
        <begin position="450"/>
        <end position="477"/>
    </location>
</feature>
<feature type="region of interest" description="Disordered" evidence="19">
    <location>
        <begin position="741"/>
        <end position="804"/>
    </location>
</feature>
<feature type="compositionally biased region" description="Acidic residues" evidence="19">
    <location>
        <begin position="235"/>
        <end position="251"/>
    </location>
</feature>
<dbReference type="InterPro" id="IPR000152">
    <property type="entry name" value="EGF-type_Asp/Asn_hydroxyl_site"/>
</dbReference>
<dbReference type="InterPro" id="IPR013087">
    <property type="entry name" value="Znf_C2H2_type"/>
</dbReference>
<keyword evidence="8 15" id="KW-0863">Zinc-finger</keyword>
<evidence type="ECO:0000256" key="17">
    <source>
        <dbReference type="PROSITE-ProRule" id="PRU00302"/>
    </source>
</evidence>
<dbReference type="PANTHER" id="PTHR24034">
    <property type="entry name" value="EGF-LIKE DOMAIN-CONTAINING PROTEIN"/>
    <property type="match status" value="1"/>
</dbReference>
<dbReference type="FunFam" id="2.10.25.10:FF:000010">
    <property type="entry name" value="Pro-epidermal growth factor"/>
    <property type="match status" value="1"/>
</dbReference>
<dbReference type="GO" id="GO:0006897">
    <property type="term" value="P:endocytosis"/>
    <property type="evidence" value="ECO:0007669"/>
    <property type="project" value="UniProtKB-KW"/>
</dbReference>
<keyword evidence="4" id="KW-0812">Transmembrane</keyword>
<evidence type="ECO:0000256" key="16">
    <source>
        <dbReference type="PROSITE-ProRule" id="PRU00076"/>
    </source>
</evidence>
<comment type="subcellular location">
    <subcellularLocation>
        <location evidence="1">Membrane</location>
        <topology evidence="1">Single-pass type I membrane protein</topology>
    </subcellularLocation>
</comment>
<evidence type="ECO:0000256" key="3">
    <source>
        <dbReference type="ARBA" id="ARBA00022583"/>
    </source>
</evidence>
<dbReference type="InterPro" id="IPR000742">
    <property type="entry name" value="EGF"/>
</dbReference>
<dbReference type="SMART" id="SM00064">
    <property type="entry name" value="FYVE"/>
    <property type="match status" value="1"/>
</dbReference>
<dbReference type="FunFam" id="2.10.25.10:FF:000009">
    <property type="entry name" value="Low-density lipoprotein receptor isoform 1"/>
    <property type="match status" value="1"/>
</dbReference>
<evidence type="ECO:0000256" key="12">
    <source>
        <dbReference type="ARBA" id="ARBA00023157"/>
    </source>
</evidence>
<dbReference type="SUPFAM" id="SSF57535">
    <property type="entry name" value="Complement control module/SCR domain"/>
    <property type="match status" value="1"/>
</dbReference>
<evidence type="ECO:0000256" key="13">
    <source>
        <dbReference type="ARBA" id="ARBA00023170"/>
    </source>
</evidence>
<dbReference type="InterPro" id="IPR050751">
    <property type="entry name" value="ECM_structural_protein"/>
</dbReference>
<keyword evidence="12 16" id="KW-1015">Disulfide bond</keyword>
<feature type="domain" description="EGF-like" evidence="20">
    <location>
        <begin position="89"/>
        <end position="129"/>
    </location>
</feature>
<dbReference type="PROSITE" id="PS50923">
    <property type="entry name" value="SUSHI"/>
    <property type="match status" value="1"/>
</dbReference>
<dbReference type="InterPro" id="IPR011011">
    <property type="entry name" value="Znf_FYVE_PHD"/>
</dbReference>
<evidence type="ECO:0000256" key="5">
    <source>
        <dbReference type="ARBA" id="ARBA00022723"/>
    </source>
</evidence>
<proteinExistence type="predicted"/>
<reference evidence="25" key="1">
    <citation type="submission" date="2021-07" db="EMBL/GenBank/DDBJ databases">
        <authorList>
            <person name="Catto M.A."/>
            <person name="Jacobson A."/>
            <person name="Kennedy G."/>
            <person name="Labadie P."/>
            <person name="Hunt B.G."/>
            <person name="Srinivasan R."/>
        </authorList>
    </citation>
    <scope>NUCLEOTIDE SEQUENCE</scope>
    <source>
        <strain evidence="25">PL_HMW_Pooled</strain>
        <tissue evidence="25">Head</tissue>
    </source>
</reference>
<evidence type="ECO:0000256" key="8">
    <source>
        <dbReference type="ARBA" id="ARBA00022771"/>
    </source>
</evidence>
<dbReference type="InterPro" id="IPR000436">
    <property type="entry name" value="Sushi_SCR_CCP_dom"/>
</dbReference>
<dbReference type="SMART" id="SM00179">
    <property type="entry name" value="EGF_CA"/>
    <property type="match status" value="4"/>
</dbReference>
<dbReference type="SMART" id="SM00032">
    <property type="entry name" value="CCP"/>
    <property type="match status" value="1"/>
</dbReference>
<dbReference type="Pfam" id="PF02494">
    <property type="entry name" value="HYR"/>
    <property type="match status" value="1"/>
</dbReference>
<dbReference type="Gene3D" id="2.10.70.10">
    <property type="entry name" value="Complement Module, domain 1"/>
    <property type="match status" value="1"/>
</dbReference>
<dbReference type="PROSITE" id="PS50026">
    <property type="entry name" value="EGF_3"/>
    <property type="match status" value="2"/>
</dbReference>
<keyword evidence="3" id="KW-0254">Endocytosis</keyword>
<dbReference type="GO" id="GO:0008270">
    <property type="term" value="F:zinc ion binding"/>
    <property type="evidence" value="ECO:0007669"/>
    <property type="project" value="UniProtKB-KW"/>
</dbReference>
<dbReference type="InterPro" id="IPR049883">
    <property type="entry name" value="NOTCH1_EGF-like"/>
</dbReference>
<dbReference type="InterPro" id="IPR001881">
    <property type="entry name" value="EGF-like_Ca-bd_dom"/>
</dbReference>
<dbReference type="CDD" id="cd00054">
    <property type="entry name" value="EGF_CA"/>
    <property type="match status" value="4"/>
</dbReference>
<dbReference type="Pfam" id="PF00084">
    <property type="entry name" value="Sushi"/>
    <property type="match status" value="1"/>
</dbReference>
<evidence type="ECO:0000256" key="4">
    <source>
        <dbReference type="ARBA" id="ARBA00022692"/>
    </source>
</evidence>
<evidence type="ECO:0000313" key="26">
    <source>
        <dbReference type="Proteomes" id="UP001219518"/>
    </source>
</evidence>
<dbReference type="InterPro" id="IPR013083">
    <property type="entry name" value="Znf_RING/FYVE/PHD"/>
</dbReference>
<dbReference type="PROSITE" id="PS50825">
    <property type="entry name" value="HYR"/>
    <property type="match status" value="1"/>
</dbReference>
<dbReference type="InterPro" id="IPR000306">
    <property type="entry name" value="Znf_FYVE"/>
</dbReference>
<dbReference type="PROSITE" id="PS50157">
    <property type="entry name" value="ZINC_FINGER_C2H2_2"/>
    <property type="match status" value="1"/>
</dbReference>
<dbReference type="CDD" id="cd00033">
    <property type="entry name" value="CCP"/>
    <property type="match status" value="1"/>
</dbReference>
<feature type="domain" description="C2H2-type" evidence="21">
    <location>
        <begin position="881"/>
        <end position="909"/>
    </location>
</feature>
<dbReference type="SUPFAM" id="SSF57196">
    <property type="entry name" value="EGF/Laminin"/>
    <property type="match status" value="1"/>
</dbReference>